<dbReference type="PROSITE" id="PS51352">
    <property type="entry name" value="THIOREDOXIN_2"/>
    <property type="match status" value="2"/>
</dbReference>
<dbReference type="SUPFAM" id="SSF52833">
    <property type="entry name" value="Thioredoxin-like"/>
    <property type="match status" value="2"/>
</dbReference>
<dbReference type="AlphaFoldDB" id="A0A1F6TTJ6"/>
<comment type="caution">
    <text evidence="3">The sequence shown here is derived from an EMBL/GenBank/DDBJ whole genome shotgun (WGS) entry which is preliminary data.</text>
</comment>
<evidence type="ECO:0000256" key="1">
    <source>
        <dbReference type="SAM" id="SignalP"/>
    </source>
</evidence>
<dbReference type="Pfam" id="PF13098">
    <property type="entry name" value="Thioredoxin_2"/>
    <property type="match status" value="2"/>
</dbReference>
<dbReference type="Proteomes" id="UP000179362">
    <property type="component" value="Unassembled WGS sequence"/>
</dbReference>
<dbReference type="InterPro" id="IPR012336">
    <property type="entry name" value="Thioredoxin-like_fold"/>
</dbReference>
<organism evidence="3 4">
    <name type="scientific">Candidatus Muproteobacteria bacterium RIFCSPHIGHO2_02_FULL_65_16</name>
    <dbReference type="NCBI Taxonomy" id="1817766"/>
    <lineage>
        <taxon>Bacteria</taxon>
        <taxon>Pseudomonadati</taxon>
        <taxon>Pseudomonadota</taxon>
        <taxon>Candidatus Muproteobacteria</taxon>
    </lineage>
</organism>
<evidence type="ECO:0000259" key="2">
    <source>
        <dbReference type="PROSITE" id="PS51352"/>
    </source>
</evidence>
<dbReference type="EMBL" id="MFTA01000149">
    <property type="protein sequence ID" value="OGI48392.1"/>
    <property type="molecule type" value="Genomic_DNA"/>
</dbReference>
<dbReference type="InterPro" id="IPR036249">
    <property type="entry name" value="Thioredoxin-like_sf"/>
</dbReference>
<evidence type="ECO:0000313" key="4">
    <source>
        <dbReference type="Proteomes" id="UP000179362"/>
    </source>
</evidence>
<name>A0A1F6TTJ6_9PROT</name>
<gene>
    <name evidence="3" type="ORF">A3B81_02560</name>
</gene>
<reference evidence="3 4" key="1">
    <citation type="journal article" date="2016" name="Nat. Commun.">
        <title>Thousands of microbial genomes shed light on interconnected biogeochemical processes in an aquifer system.</title>
        <authorList>
            <person name="Anantharaman K."/>
            <person name="Brown C.T."/>
            <person name="Hug L.A."/>
            <person name="Sharon I."/>
            <person name="Castelle C.J."/>
            <person name="Probst A.J."/>
            <person name="Thomas B.C."/>
            <person name="Singh A."/>
            <person name="Wilkins M.J."/>
            <person name="Karaoz U."/>
            <person name="Brodie E.L."/>
            <person name="Williams K.H."/>
            <person name="Hubbard S.S."/>
            <person name="Banfield J.F."/>
        </authorList>
    </citation>
    <scope>NUCLEOTIDE SEQUENCE [LARGE SCALE GENOMIC DNA]</scope>
</reference>
<feature type="chain" id="PRO_5009225635" description="Thioredoxin domain-containing protein" evidence="1">
    <location>
        <begin position="25"/>
        <end position="348"/>
    </location>
</feature>
<accession>A0A1F6TTJ6</accession>
<sequence>MSRKQAITIALAAAVLNGWGGSHAAPDAGPGAGLTNPGYHDKPEWFKSSFLDLRDDVKEAAAAGRRVLLYFYQDGCSYCKKLNEENFGQRAIADKTRRYFDTIVVNVWGDREVTNMDGAVMGEKKFATSLNVRFTPTLLFLDEKGKVALRVNGYYPPDKFSAALDYAGQHRESEMSFRDYYAGRAPAPAKGVLHQDPAYVRPPYRLRDLVQRSPRPLLVLFEQKQCGQCDELHLDIFKRPETRRELERLNIALFDMWSGDPVQTPAGAETTVERWARALDVKHAPTMVFFDAGGREVFRAEAYYKAFHVQSILDYVASGAYRRQDFQRFVQARAERLRAQGVRIDLME</sequence>
<dbReference type="InterPro" id="IPR013766">
    <property type="entry name" value="Thioredoxin_domain"/>
</dbReference>
<feature type="domain" description="Thioredoxin" evidence="2">
    <location>
        <begin position="181"/>
        <end position="321"/>
    </location>
</feature>
<feature type="domain" description="Thioredoxin" evidence="2">
    <location>
        <begin position="23"/>
        <end position="169"/>
    </location>
</feature>
<dbReference type="Gene3D" id="3.40.30.10">
    <property type="entry name" value="Glutaredoxin"/>
    <property type="match status" value="2"/>
</dbReference>
<protein>
    <recommendedName>
        <fullName evidence="2">Thioredoxin domain-containing protein</fullName>
    </recommendedName>
</protein>
<proteinExistence type="predicted"/>
<feature type="signal peptide" evidence="1">
    <location>
        <begin position="1"/>
        <end position="24"/>
    </location>
</feature>
<keyword evidence="1" id="KW-0732">Signal</keyword>
<evidence type="ECO:0000313" key="3">
    <source>
        <dbReference type="EMBL" id="OGI48392.1"/>
    </source>
</evidence>